<protein>
    <submittedName>
        <fullName evidence="1">Uncharacterized protein</fullName>
    </submittedName>
</protein>
<sequence>MLFKASTSLVRLTVPVELSNTPLTETVSTLSFARRDNKTPTTTKVPTFNQLTDQPLTGQLTGQITDQLLTIKGLTIKELTLQLLTIKVLTLQLLKLKLTEITRNRSVLEVEKR</sequence>
<dbReference type="AlphaFoldDB" id="A0A8D9EVA5"/>
<proteinExistence type="predicted"/>
<dbReference type="EMBL" id="HBUF01572018">
    <property type="protein sequence ID" value="CAG6766977.1"/>
    <property type="molecule type" value="Transcribed_RNA"/>
</dbReference>
<evidence type="ECO:0000313" key="1">
    <source>
        <dbReference type="EMBL" id="CAG6766977.1"/>
    </source>
</evidence>
<name>A0A8D9EVA5_9HEMI</name>
<organism evidence="1">
    <name type="scientific">Cacopsylla melanoneura</name>
    <dbReference type="NCBI Taxonomy" id="428564"/>
    <lineage>
        <taxon>Eukaryota</taxon>
        <taxon>Metazoa</taxon>
        <taxon>Ecdysozoa</taxon>
        <taxon>Arthropoda</taxon>
        <taxon>Hexapoda</taxon>
        <taxon>Insecta</taxon>
        <taxon>Pterygota</taxon>
        <taxon>Neoptera</taxon>
        <taxon>Paraneoptera</taxon>
        <taxon>Hemiptera</taxon>
        <taxon>Sternorrhyncha</taxon>
        <taxon>Psylloidea</taxon>
        <taxon>Psyllidae</taxon>
        <taxon>Psyllinae</taxon>
        <taxon>Cacopsylla</taxon>
    </lineage>
</organism>
<accession>A0A8D9EVA5</accession>
<reference evidence="1" key="1">
    <citation type="submission" date="2021-05" db="EMBL/GenBank/DDBJ databases">
        <authorList>
            <person name="Alioto T."/>
            <person name="Alioto T."/>
            <person name="Gomez Garrido J."/>
        </authorList>
    </citation>
    <scope>NUCLEOTIDE SEQUENCE</scope>
</reference>